<evidence type="ECO:0000313" key="3">
    <source>
        <dbReference type="Proteomes" id="UP000823775"/>
    </source>
</evidence>
<evidence type="ECO:0000256" key="1">
    <source>
        <dbReference type="SAM" id="SignalP"/>
    </source>
</evidence>
<feature type="signal peptide" evidence="1">
    <location>
        <begin position="1"/>
        <end position="16"/>
    </location>
</feature>
<gene>
    <name evidence="2" type="ORF">HAX54_036832</name>
</gene>
<dbReference type="EMBL" id="JACEIK010000049">
    <property type="protein sequence ID" value="MCD7448012.1"/>
    <property type="molecule type" value="Genomic_DNA"/>
</dbReference>
<keyword evidence="1" id="KW-0732">Signal</keyword>
<dbReference type="Proteomes" id="UP000823775">
    <property type="component" value="Unassembled WGS sequence"/>
</dbReference>
<dbReference type="PANTHER" id="PTHR45865:SF1">
    <property type="entry name" value="E3 UBIQUITIN-PROTEIN LIGASE SHPRH"/>
    <property type="match status" value="1"/>
</dbReference>
<accession>A0ABS8RN20</accession>
<name>A0ABS8RN20_DATST</name>
<sequence length="170" mass="18632">MRSLFFFLLDFSAVAASSSPTAAIAGVRNNSLSQTPMPDINELLSANIVLTTYDVLKEDLSHDSDRHEGDRRTLRFEKRKMILESSSGSVTGSVINSKVCFMDLPPCHSLPEQSSPLLLVIELTHPPHAQTVPSTSIVNADNISGSNNVVQYNPVTQLLISFLIFRIAFT</sequence>
<feature type="chain" id="PRO_5046545373" evidence="1">
    <location>
        <begin position="17"/>
        <end position="170"/>
    </location>
</feature>
<organism evidence="2 3">
    <name type="scientific">Datura stramonium</name>
    <name type="common">Jimsonweed</name>
    <name type="synonym">Common thornapple</name>
    <dbReference type="NCBI Taxonomy" id="4076"/>
    <lineage>
        <taxon>Eukaryota</taxon>
        <taxon>Viridiplantae</taxon>
        <taxon>Streptophyta</taxon>
        <taxon>Embryophyta</taxon>
        <taxon>Tracheophyta</taxon>
        <taxon>Spermatophyta</taxon>
        <taxon>Magnoliopsida</taxon>
        <taxon>eudicotyledons</taxon>
        <taxon>Gunneridae</taxon>
        <taxon>Pentapetalae</taxon>
        <taxon>asterids</taxon>
        <taxon>lamiids</taxon>
        <taxon>Solanales</taxon>
        <taxon>Solanaceae</taxon>
        <taxon>Solanoideae</taxon>
        <taxon>Datureae</taxon>
        <taxon>Datura</taxon>
    </lineage>
</organism>
<keyword evidence="3" id="KW-1185">Reference proteome</keyword>
<dbReference type="PANTHER" id="PTHR45865">
    <property type="entry name" value="E3 UBIQUITIN-PROTEIN LIGASE SHPRH FAMILY MEMBER"/>
    <property type="match status" value="1"/>
</dbReference>
<comment type="caution">
    <text evidence="2">The sequence shown here is derived from an EMBL/GenBank/DDBJ whole genome shotgun (WGS) entry which is preliminary data.</text>
</comment>
<reference evidence="2 3" key="1">
    <citation type="journal article" date="2021" name="BMC Genomics">
        <title>Datura genome reveals duplications of psychoactive alkaloid biosynthetic genes and high mutation rate following tissue culture.</title>
        <authorList>
            <person name="Rajewski A."/>
            <person name="Carter-House D."/>
            <person name="Stajich J."/>
            <person name="Litt A."/>
        </authorList>
    </citation>
    <scope>NUCLEOTIDE SEQUENCE [LARGE SCALE GENOMIC DNA]</scope>
    <source>
        <strain evidence="2">AR-01</strain>
    </source>
</reference>
<protein>
    <submittedName>
        <fullName evidence="2">Uncharacterized protein</fullName>
    </submittedName>
</protein>
<dbReference type="InterPro" id="IPR052583">
    <property type="entry name" value="ATP-helicase/E3_Ub-Ligase"/>
</dbReference>
<proteinExistence type="predicted"/>
<evidence type="ECO:0000313" key="2">
    <source>
        <dbReference type="EMBL" id="MCD7448012.1"/>
    </source>
</evidence>